<gene>
    <name evidence="14" type="ORF">D4764_02G0010880</name>
</gene>
<dbReference type="Pfam" id="PF20519">
    <property type="entry name" value="Polycystin_dom"/>
    <property type="match status" value="1"/>
</dbReference>
<proteinExistence type="inferred from homology"/>
<reference evidence="14 15" key="1">
    <citation type="submission" date="2019-04" db="EMBL/GenBank/DDBJ databases">
        <title>Chromosome genome assembly for Takifugu flavidus.</title>
        <authorList>
            <person name="Xiao S."/>
        </authorList>
    </citation>
    <scope>NUCLEOTIDE SEQUENCE [LARGE SCALE GENOMIC DNA]</scope>
    <source>
        <strain evidence="14">HTHZ2018</strain>
        <tissue evidence="14">Muscle</tissue>
    </source>
</reference>
<feature type="region of interest" description="Disordered" evidence="9">
    <location>
        <begin position="2168"/>
        <end position="2195"/>
    </location>
</feature>
<feature type="compositionally biased region" description="Polar residues" evidence="9">
    <location>
        <begin position="2175"/>
        <end position="2195"/>
    </location>
</feature>
<dbReference type="InterPro" id="IPR043159">
    <property type="entry name" value="Lectin_gal-bd_sf"/>
</dbReference>
<dbReference type="PANTHER" id="PTHR10877">
    <property type="entry name" value="POLYCYSTIN FAMILY MEMBER"/>
    <property type="match status" value="1"/>
</dbReference>
<dbReference type="Gene3D" id="3.10.100.10">
    <property type="entry name" value="Mannose-Binding Protein A, subunit A"/>
    <property type="match status" value="1"/>
</dbReference>
<evidence type="ECO:0000256" key="4">
    <source>
        <dbReference type="ARBA" id="ARBA00022989"/>
    </source>
</evidence>
<feature type="transmembrane region" description="Helical" evidence="10">
    <location>
        <begin position="2007"/>
        <end position="2027"/>
    </location>
</feature>
<dbReference type="Gene3D" id="2.60.120.740">
    <property type="match status" value="1"/>
</dbReference>
<evidence type="ECO:0000256" key="9">
    <source>
        <dbReference type="SAM" id="MobiDB-lite"/>
    </source>
</evidence>
<evidence type="ECO:0000256" key="6">
    <source>
        <dbReference type="ARBA" id="ARBA00023157"/>
    </source>
</evidence>
<dbReference type="GO" id="GO:0005509">
    <property type="term" value="F:calcium ion binding"/>
    <property type="evidence" value="ECO:0007669"/>
    <property type="project" value="InterPro"/>
</dbReference>
<keyword evidence="3 10" id="KW-0812">Transmembrane</keyword>
<evidence type="ECO:0000256" key="8">
    <source>
        <dbReference type="PIRSR" id="PIRSR603915-2"/>
    </source>
</evidence>
<keyword evidence="11" id="KW-0732">Signal</keyword>
<evidence type="ECO:0000259" key="12">
    <source>
        <dbReference type="PROSITE" id="PS50041"/>
    </source>
</evidence>
<feature type="domain" description="GAIN-B" evidence="13">
    <location>
        <begin position="976"/>
        <end position="1145"/>
    </location>
</feature>
<evidence type="ECO:0000313" key="14">
    <source>
        <dbReference type="EMBL" id="TWW68047.1"/>
    </source>
</evidence>
<dbReference type="InterPro" id="IPR000203">
    <property type="entry name" value="GPS"/>
</dbReference>
<dbReference type="InterPro" id="IPR057244">
    <property type="entry name" value="GAIN_B"/>
</dbReference>
<name>A0A5C6NQW1_9TELE</name>
<dbReference type="Pfam" id="PF01825">
    <property type="entry name" value="GPS"/>
    <property type="match status" value="1"/>
</dbReference>
<dbReference type="GO" id="GO:0050982">
    <property type="term" value="P:detection of mechanical stimulus"/>
    <property type="evidence" value="ECO:0007669"/>
    <property type="project" value="TreeGrafter"/>
</dbReference>
<dbReference type="InterPro" id="IPR046791">
    <property type="entry name" value="Polycystin_dom"/>
</dbReference>
<comment type="subcellular location">
    <subcellularLocation>
        <location evidence="1">Membrane</location>
        <topology evidence="1">Multi-pass membrane protein</topology>
    </subcellularLocation>
</comment>
<dbReference type="InterPro" id="IPR035986">
    <property type="entry name" value="PKD_dom_sf"/>
</dbReference>
<dbReference type="PANTHER" id="PTHR10877:SF134">
    <property type="entry name" value="POLYCYSTIN-1-LIKE PROTEIN 2"/>
    <property type="match status" value="1"/>
</dbReference>
<evidence type="ECO:0000256" key="2">
    <source>
        <dbReference type="ARBA" id="ARBA00007200"/>
    </source>
</evidence>
<dbReference type="Proteomes" id="UP000324091">
    <property type="component" value="Chromosome 2"/>
</dbReference>
<protein>
    <submittedName>
        <fullName evidence="14">Polycystic kidney disease protein 1-like 2 PC1-like 2 protein</fullName>
    </submittedName>
</protein>
<organism evidence="14 15">
    <name type="scientific">Takifugu flavidus</name>
    <name type="common">sansaifugu</name>
    <dbReference type="NCBI Taxonomy" id="433684"/>
    <lineage>
        <taxon>Eukaryota</taxon>
        <taxon>Metazoa</taxon>
        <taxon>Chordata</taxon>
        <taxon>Craniata</taxon>
        <taxon>Vertebrata</taxon>
        <taxon>Euteleostomi</taxon>
        <taxon>Actinopterygii</taxon>
        <taxon>Neopterygii</taxon>
        <taxon>Teleostei</taxon>
        <taxon>Neoteleostei</taxon>
        <taxon>Acanthomorphata</taxon>
        <taxon>Eupercaria</taxon>
        <taxon>Tetraodontiformes</taxon>
        <taxon>Tetradontoidea</taxon>
        <taxon>Tetraodontidae</taxon>
        <taxon>Takifugu</taxon>
    </lineage>
</organism>
<dbReference type="SUPFAM" id="SSF56436">
    <property type="entry name" value="C-type lectin-like"/>
    <property type="match status" value="1"/>
</dbReference>
<feature type="domain" description="C-type lectin" evidence="12">
    <location>
        <begin position="39"/>
        <end position="160"/>
    </location>
</feature>
<dbReference type="Pfam" id="PF00059">
    <property type="entry name" value="Lectin_C"/>
    <property type="match status" value="1"/>
</dbReference>
<feature type="region of interest" description="Disordered" evidence="9">
    <location>
        <begin position="590"/>
        <end position="615"/>
    </location>
</feature>
<feature type="transmembrane region" description="Helical" evidence="10">
    <location>
        <begin position="1573"/>
        <end position="1595"/>
    </location>
</feature>
<keyword evidence="6" id="KW-1015">Disulfide bond</keyword>
<keyword evidence="4 10" id="KW-1133">Transmembrane helix</keyword>
<evidence type="ECO:0000256" key="7">
    <source>
        <dbReference type="ARBA" id="ARBA00023180"/>
    </source>
</evidence>
<feature type="transmembrane region" description="Helical" evidence="10">
    <location>
        <begin position="1882"/>
        <end position="1900"/>
    </location>
</feature>
<dbReference type="InterPro" id="IPR001304">
    <property type="entry name" value="C-type_lectin-like"/>
</dbReference>
<dbReference type="GO" id="GO:0016020">
    <property type="term" value="C:membrane"/>
    <property type="evidence" value="ECO:0007669"/>
    <property type="project" value="UniProtKB-SubCell"/>
</dbReference>
<dbReference type="InterPro" id="IPR016186">
    <property type="entry name" value="C-type_lectin-like/link_sf"/>
</dbReference>
<dbReference type="Pfam" id="PF08016">
    <property type="entry name" value="PKD_channel"/>
    <property type="match status" value="1"/>
</dbReference>
<dbReference type="InterPro" id="IPR051223">
    <property type="entry name" value="Polycystin"/>
</dbReference>
<feature type="region of interest" description="Disordered" evidence="9">
    <location>
        <begin position="1363"/>
        <end position="1397"/>
    </location>
</feature>
<dbReference type="Gene3D" id="2.60.60.20">
    <property type="entry name" value="PLAT/LH2 domain"/>
    <property type="match status" value="1"/>
</dbReference>
<dbReference type="Gene3D" id="2.60.220.50">
    <property type="match status" value="1"/>
</dbReference>
<sequence>MESFTLSILTCLMICFLTGACHADDDAHAFSCPEHQEGFDASCYEFVSKQQSFLNAQGWCEQGGGHLAFILNDEIQQFLLKHLEPGLDWWLGLAPAAPNLTLDTTATDGSLAWLDGSDISYSNWVNPPDTEAACGHILKHSGFQWEATANCSQELNFICQFESERSLACNDHNATLQCGSGQVIEIDDSFYGRKTIHYCRSELTTSPASSQEECSWIDVTESITGLQLLLTKLAAVFDNVTITVRWLLQPFEGNLTCTLNAGDGHTIDPYSPVKMESTMMHKFSHPGVFTVSVECTTSDWRVTAEKTITVQEPVRQFGVIRCYSRNMSTDGNKCNVFHDGPVHVQVQVEQGTNISYGILLDDQLLANSSVDRGTTPYNITLSVNVMEKLGLGCHNLTLTASNKITGQPVSSGLELCVQEPVKGLQASIVTDGDDCPDSTDLVISVSLEKGAPVELLFSLTGATDALSEPRDMFNSSSKIYTFSSPLEGLSKVNVRAMNALSAFDVDVDLSKILHACQNYSDHSLDESGNSTIGNMSINNVKIIAAPDTLMDNSQSVSLNVTGPDLSPENGLTFEWKCRKTEPGFANYTLPIPDAEPTKPSATGAPADPSPPSCSISPSSGTVLDAFDITCSVSAFCSTGCSYCFKTDTGNHLRCSSAAEVRSVYLPLGDMNNNYSLTVVVTVKNERGTTTSTVPTQVWKSSSSVEALQTTLEDTVSQLEQQGLLTGEALGQIFTSVSDMLNTEANQDQLDARMELREQMLTKISTVLLDSPSNTTNQVEVTARAVAGLTQRPDELSLAAQEEAGSLLVDLSSALNTLTINQDDGGEVVHAATPIVEAASNILNVSSSKKVSDFLLTGIDNVQSALLINKELNGEPAIIDSGQISVYVNRLSPENMQMQTINVQKNTSSKFSFPPLPTHIVSPEEPVDVRMMSFETNPYSWKEGNITGTVGSVSLTRMNGTTIPVRNLPEEIEILLPRLDIGRENNTVLDLANFSTVIIEVPSPDVTLVLKLEPSDEISFMLFLGYKDYPSDENYVAKTRIPLKNSTAEEKYTWVLSPNDRTEDVGLHYLVVKPIVEPGTKSVNATVTVISIAAQCKYWNETQSSWSEDGCRVGPLTTPLVTQCLCNHLTVFGSSFFVMPNLVDVSRTAELFATFTNNPVVVCFVGAIFAIYLLVVVWARRKDIQDSAKVNDTEDFSEASTGYKLFKREMYVNKVIVQDLESDRKWHFLCNSWLAVDVGECSLDKVFPVATETDLKRFSNLFFMKTAKDFQDGHIWFSVINRPPCSTFTRVQRVSCCFSLLLCTMLTSIMFWGIPTDPSEQTMDLGHIEFTWQQVMIGVQSSIIMFPINLLIVSIFRNTRPREKATKADASNQGKKGRVSPSKPSSPKKESKDITPDTVMKDIKRIAQSLLKAMKSPVPDMELRPGQQVDINTLLSLLEDIIRLQNWAAGDFYTDEIKKDHSKTLSLHSVNLQDNSLYGSPEKTSEENPKRSGNSRYLYRQLHRVEKELGLLGPSGFPYPDRYNRAVQQVQGIKGLLEYDLPSSSLETAKLNGSVSLEESGDSSKKCCQRGLPWWFVFVGWTLVIATSGVSGYFTMMYGLTYGKDRSISWLISMLVSFFESLFITQPLKVLGFAAFFALVLKKVDQEEFGEPQINESLRYADPDMMCAVRRDSTCSFYQPPPPTDIERMRNNMIKEQKVFALIREILAHRQSFSKDISDSMSIQDVFNWANATLLSNLFGEYHGFITDGNSKLVGNARLRQVRVNKDSCHTASSMQQPGRDCHAQYSWDLENMGSYGPGWSSVVVDNTSQNLDSPWVYQSQGRLRAYPIWGNMMLYRGGGFVVDLGPDSQNSSRVLRYLYDNTWMDVYTQAVFVEFTVYNANVNLFCIVTLMFETTATGAFQFRTELQNVRLYQSTGGLHIFVMASEAIYFLFIFYYMVVQGKLMRQQRWAYFRSKWNLLELAIIILSWSALSVFIKRTLLGKRDIEYYQSNKDQYASFHETAKADAVLGYLIAFLVLLATIKFWHLLRLNPKLHMITATLQRAWADISGFLVVMAIMFLAYSIASNLMYGWKLYSYRTLLDSAQTMISLQLGIFNYEEVLDYNPVLGAFLIGSCIVFMTFVVLNLFISVVLVAFSQEQIYHKPSEDEEIVDLMLMKLGSLFGLKCKKQGEEDQTRNATSSNNEPSTISPGNSFSP</sequence>
<accession>A0A5C6NQW1</accession>
<dbReference type="SMART" id="SM00034">
    <property type="entry name" value="CLECT"/>
    <property type="match status" value="1"/>
</dbReference>
<evidence type="ECO:0000259" key="13">
    <source>
        <dbReference type="PROSITE" id="PS50221"/>
    </source>
</evidence>
<evidence type="ECO:0000256" key="11">
    <source>
        <dbReference type="SAM" id="SignalP"/>
    </source>
</evidence>
<evidence type="ECO:0000256" key="3">
    <source>
        <dbReference type="ARBA" id="ARBA00022692"/>
    </source>
</evidence>
<dbReference type="SUPFAM" id="SSF49299">
    <property type="entry name" value="PKD domain"/>
    <property type="match status" value="1"/>
</dbReference>
<dbReference type="InterPro" id="IPR013122">
    <property type="entry name" value="PKD1_2_channel"/>
</dbReference>
<dbReference type="FunFam" id="1.10.287.70:FF:000086">
    <property type="entry name" value="Polycystic kidney disease 2"/>
    <property type="match status" value="1"/>
</dbReference>
<dbReference type="GO" id="GO:0005262">
    <property type="term" value="F:calcium channel activity"/>
    <property type="evidence" value="ECO:0007669"/>
    <property type="project" value="TreeGrafter"/>
</dbReference>
<dbReference type="SMART" id="SM00303">
    <property type="entry name" value="GPS"/>
    <property type="match status" value="1"/>
</dbReference>
<evidence type="ECO:0000256" key="10">
    <source>
        <dbReference type="SAM" id="Phobius"/>
    </source>
</evidence>
<feature type="chain" id="PRO_5022929518" evidence="11">
    <location>
        <begin position="24"/>
        <end position="2195"/>
    </location>
</feature>
<evidence type="ECO:0000256" key="5">
    <source>
        <dbReference type="ARBA" id="ARBA00023136"/>
    </source>
</evidence>
<evidence type="ECO:0000313" key="15">
    <source>
        <dbReference type="Proteomes" id="UP000324091"/>
    </source>
</evidence>
<feature type="transmembrane region" description="Helical" evidence="10">
    <location>
        <begin position="2047"/>
        <end position="2071"/>
    </location>
</feature>
<dbReference type="EMBL" id="RHFK02000012">
    <property type="protein sequence ID" value="TWW68047.1"/>
    <property type="molecule type" value="Genomic_DNA"/>
</dbReference>
<feature type="compositionally biased region" description="Basic and acidic residues" evidence="9">
    <location>
        <begin position="1386"/>
        <end position="1397"/>
    </location>
</feature>
<dbReference type="PROSITE" id="PS50221">
    <property type="entry name" value="GAIN_B"/>
    <property type="match status" value="1"/>
</dbReference>
<feature type="disulfide bond" evidence="8">
    <location>
        <begin position="1768"/>
        <end position="1781"/>
    </location>
</feature>
<feature type="transmembrane region" description="Helical" evidence="10">
    <location>
        <begin position="2105"/>
        <end position="2134"/>
    </location>
</feature>
<feature type="transmembrane region" description="Helical" evidence="10">
    <location>
        <begin position="1158"/>
        <end position="1178"/>
    </location>
</feature>
<keyword evidence="5 10" id="KW-0472">Membrane</keyword>
<dbReference type="CDD" id="cd00037">
    <property type="entry name" value="CLECT"/>
    <property type="match status" value="1"/>
</dbReference>
<feature type="transmembrane region" description="Helical" evidence="10">
    <location>
        <begin position="1958"/>
        <end position="1975"/>
    </location>
</feature>
<feature type="transmembrane region" description="Helical" evidence="10">
    <location>
        <begin position="1334"/>
        <end position="1355"/>
    </location>
</feature>
<dbReference type="InterPro" id="IPR003915">
    <property type="entry name" value="PKD_2"/>
</dbReference>
<evidence type="ECO:0000256" key="1">
    <source>
        <dbReference type="ARBA" id="ARBA00004141"/>
    </source>
</evidence>
<feature type="signal peptide" evidence="11">
    <location>
        <begin position="1"/>
        <end position="23"/>
    </location>
</feature>
<dbReference type="InterPro" id="IPR016187">
    <property type="entry name" value="CTDL_fold"/>
</dbReference>
<feature type="transmembrane region" description="Helical" evidence="10">
    <location>
        <begin position="1607"/>
        <end position="1640"/>
    </location>
</feature>
<dbReference type="PRINTS" id="PR01433">
    <property type="entry name" value="POLYCYSTIN2"/>
</dbReference>
<keyword evidence="15" id="KW-1185">Reference proteome</keyword>
<comment type="similarity">
    <text evidence="2">Belongs to the polycystin family.</text>
</comment>
<dbReference type="InterPro" id="IPR046338">
    <property type="entry name" value="GAIN_dom_sf"/>
</dbReference>
<comment type="caution">
    <text evidence="14">The sequence shown here is derived from an EMBL/GenBank/DDBJ whole genome shotgun (WGS) entry which is preliminary data.</text>
</comment>
<dbReference type="PROSITE" id="PS50041">
    <property type="entry name" value="C_TYPE_LECTIN_2"/>
    <property type="match status" value="1"/>
</dbReference>
<keyword evidence="7" id="KW-0325">Glycoprotein</keyword>
<feature type="region of interest" description="Disordered" evidence="9">
    <location>
        <begin position="1473"/>
        <end position="1492"/>
    </location>
</feature>
<feature type="transmembrane region" description="Helical" evidence="10">
    <location>
        <begin position="1295"/>
        <end position="1314"/>
    </location>
</feature>
<feature type="transmembrane region" description="Helical" evidence="10">
    <location>
        <begin position="1920"/>
        <end position="1938"/>
    </location>
</feature>